<dbReference type="GO" id="GO:0000408">
    <property type="term" value="C:EKC/KEOPS complex"/>
    <property type="evidence" value="ECO:0007669"/>
    <property type="project" value="TreeGrafter"/>
</dbReference>
<dbReference type="GO" id="GO:0005634">
    <property type="term" value="C:nucleus"/>
    <property type="evidence" value="ECO:0007669"/>
    <property type="project" value="UniProtKB-SubCell"/>
</dbReference>
<dbReference type="AlphaFoldDB" id="A0A8J6AQC7"/>
<dbReference type="GO" id="GO:0005829">
    <property type="term" value="C:cytosol"/>
    <property type="evidence" value="ECO:0007669"/>
    <property type="project" value="TreeGrafter"/>
</dbReference>
<sequence length="153" mass="17076">MQFQFFLINAESLDFCQFADLHRDWAVFDARTLLSLSILQFGAKKALQAQAEGKMKADHICAELKTDMFPTRSISAAMSSFGPSKDTKAAVLATFTDHALPEELSGHEIHMSRLSEFRDAGMVSALYSLKKVPESEWENRVLTALATRDVMKA</sequence>
<evidence type="ECO:0000256" key="1">
    <source>
        <dbReference type="ARBA" id="ARBA00004123"/>
    </source>
</evidence>
<dbReference type="Pfam" id="PF08617">
    <property type="entry name" value="CGI-121"/>
    <property type="match status" value="1"/>
</dbReference>
<evidence type="ECO:0000256" key="2">
    <source>
        <dbReference type="ARBA" id="ARBA00005546"/>
    </source>
</evidence>
<protein>
    <submittedName>
        <fullName evidence="6">CGI-121/TPRKB</fullName>
    </submittedName>
</protein>
<dbReference type="Gene3D" id="3.30.2380.10">
    <property type="entry name" value="CGI121/TPRKB"/>
    <property type="match status" value="1"/>
</dbReference>
<reference evidence="6" key="1">
    <citation type="submission" date="2021-05" db="EMBL/GenBank/DDBJ databases">
        <title>A free-living protist that lacks canonical eukaryotic 1 DNA replication and segregation systems.</title>
        <authorList>
            <person name="Salas-Leiva D.E."/>
            <person name="Tromer E.C."/>
            <person name="Curtis B.A."/>
            <person name="Jerlstrom-Hultqvist J."/>
            <person name="Kolisko M."/>
            <person name="Yi Z."/>
            <person name="Salas-Leiva J.S."/>
            <person name="Gallot-Lavallee L."/>
            <person name="Kops G.J.P.L."/>
            <person name="Archibald J.M."/>
            <person name="Simpson A.G.B."/>
            <person name="Roger A.J."/>
        </authorList>
    </citation>
    <scope>NUCLEOTIDE SEQUENCE</scope>
    <source>
        <strain evidence="6">BICM</strain>
    </source>
</reference>
<dbReference type="InterPro" id="IPR013926">
    <property type="entry name" value="CGI121/TPRKB"/>
</dbReference>
<gene>
    <name evidence="6" type="ORF">J8273_7112</name>
</gene>
<proteinExistence type="inferred from homology"/>
<dbReference type="Proteomes" id="UP000717585">
    <property type="component" value="Unassembled WGS sequence"/>
</dbReference>
<comment type="subcellular location">
    <subcellularLocation>
        <location evidence="1">Nucleus</location>
    </subcellularLocation>
</comment>
<organism evidence="6 7">
    <name type="scientific">Carpediemonas membranifera</name>
    <dbReference type="NCBI Taxonomy" id="201153"/>
    <lineage>
        <taxon>Eukaryota</taxon>
        <taxon>Metamonada</taxon>
        <taxon>Carpediemonas-like organisms</taxon>
        <taxon>Carpediemonas</taxon>
    </lineage>
</organism>
<accession>A0A8J6AQC7</accession>
<evidence type="ECO:0000256" key="3">
    <source>
        <dbReference type="ARBA" id="ARBA00022694"/>
    </source>
</evidence>
<dbReference type="PANTHER" id="PTHR15840">
    <property type="entry name" value="CGI-121 FAMILY MEMBER"/>
    <property type="match status" value="1"/>
</dbReference>
<dbReference type="InterPro" id="IPR036504">
    <property type="entry name" value="CGI121/TPRKB_sf"/>
</dbReference>
<dbReference type="PANTHER" id="PTHR15840:SF10">
    <property type="entry name" value="EKC_KEOPS COMPLEX SUBUNIT TPRKB"/>
    <property type="match status" value="1"/>
</dbReference>
<keyword evidence="3" id="KW-0819">tRNA processing</keyword>
<evidence type="ECO:0000256" key="5">
    <source>
        <dbReference type="RuleBase" id="RU004398"/>
    </source>
</evidence>
<comment type="similarity">
    <text evidence="2 5">Belongs to the CGI121/TPRKB family.</text>
</comment>
<evidence type="ECO:0000313" key="6">
    <source>
        <dbReference type="EMBL" id="KAG9390853.1"/>
    </source>
</evidence>
<dbReference type="SUPFAM" id="SSF143870">
    <property type="entry name" value="PF0523-like"/>
    <property type="match status" value="1"/>
</dbReference>
<name>A0A8J6AQC7_9EUKA</name>
<keyword evidence="4 5" id="KW-0539">Nucleus</keyword>
<comment type="caution">
    <text evidence="6">The sequence shown here is derived from an EMBL/GenBank/DDBJ whole genome shotgun (WGS) entry which is preliminary data.</text>
</comment>
<dbReference type="GO" id="GO:0002949">
    <property type="term" value="P:tRNA threonylcarbamoyladenosine modification"/>
    <property type="evidence" value="ECO:0007669"/>
    <property type="project" value="TreeGrafter"/>
</dbReference>
<evidence type="ECO:0000256" key="4">
    <source>
        <dbReference type="ARBA" id="ARBA00023242"/>
    </source>
</evidence>
<dbReference type="EMBL" id="JAHDYR010000062">
    <property type="protein sequence ID" value="KAG9390853.1"/>
    <property type="molecule type" value="Genomic_DNA"/>
</dbReference>
<keyword evidence="7" id="KW-1185">Reference proteome</keyword>
<evidence type="ECO:0000313" key="7">
    <source>
        <dbReference type="Proteomes" id="UP000717585"/>
    </source>
</evidence>